<reference evidence="1" key="1">
    <citation type="journal article" date="2014" name="Int. J. Syst. Evol. Microbiol.">
        <title>Complete genome sequence of Corynebacterium casei LMG S-19264T (=DSM 44701T), isolated from a smear-ripened cheese.</title>
        <authorList>
            <consortium name="US DOE Joint Genome Institute (JGI-PGF)"/>
            <person name="Walter F."/>
            <person name="Albersmeier A."/>
            <person name="Kalinowski J."/>
            <person name="Ruckert C."/>
        </authorList>
    </citation>
    <scope>NUCLEOTIDE SEQUENCE</scope>
    <source>
        <strain evidence="1">KCTC 12711</strain>
    </source>
</reference>
<reference evidence="1" key="2">
    <citation type="submission" date="2020-09" db="EMBL/GenBank/DDBJ databases">
        <authorList>
            <person name="Sun Q."/>
            <person name="Kim S."/>
        </authorList>
    </citation>
    <scope>NUCLEOTIDE SEQUENCE</scope>
    <source>
        <strain evidence="1">KCTC 12711</strain>
    </source>
</reference>
<evidence type="ECO:0008006" key="3">
    <source>
        <dbReference type="Google" id="ProtNLM"/>
    </source>
</evidence>
<dbReference type="EMBL" id="BMXA01000002">
    <property type="protein sequence ID" value="GHA07648.1"/>
    <property type="molecule type" value="Genomic_DNA"/>
</dbReference>
<protein>
    <recommendedName>
        <fullName evidence="3">Lipoprotein</fullName>
    </recommendedName>
</protein>
<gene>
    <name evidence="1" type="ORF">GCM10008090_16840</name>
</gene>
<dbReference type="Proteomes" id="UP000614811">
    <property type="component" value="Unassembled WGS sequence"/>
</dbReference>
<accession>A0A918VL96</accession>
<name>A0A918VL96_9GAMM</name>
<organism evidence="1 2">
    <name type="scientific">Arenicella chitinivorans</name>
    <dbReference type="NCBI Taxonomy" id="1329800"/>
    <lineage>
        <taxon>Bacteria</taxon>
        <taxon>Pseudomonadati</taxon>
        <taxon>Pseudomonadota</taxon>
        <taxon>Gammaproteobacteria</taxon>
        <taxon>Arenicellales</taxon>
        <taxon>Arenicellaceae</taxon>
        <taxon>Arenicella</taxon>
    </lineage>
</organism>
<evidence type="ECO:0000313" key="2">
    <source>
        <dbReference type="Proteomes" id="UP000614811"/>
    </source>
</evidence>
<proteinExistence type="predicted"/>
<comment type="caution">
    <text evidence="1">The sequence shown here is derived from an EMBL/GenBank/DDBJ whole genome shotgun (WGS) entry which is preliminary data.</text>
</comment>
<keyword evidence="2" id="KW-1185">Reference proteome</keyword>
<evidence type="ECO:0000313" key="1">
    <source>
        <dbReference type="EMBL" id="GHA07648.1"/>
    </source>
</evidence>
<dbReference type="AlphaFoldDB" id="A0A918VL96"/>
<dbReference type="PROSITE" id="PS51257">
    <property type="entry name" value="PROKAR_LIPOPROTEIN"/>
    <property type="match status" value="1"/>
</dbReference>
<dbReference type="RefSeq" id="WP_189399795.1">
    <property type="nucleotide sequence ID" value="NZ_BMXA01000002.1"/>
</dbReference>
<sequence length="152" mass="15673">MKRLLVLFALLFVAACDDGDSDSGGMVTPTLPGTDVPSTFVGVYRGTLEVTAEALGIRETDSFPITVTVTEDARIRFDGDDPDETFTVGLNNDGSFSGNLPITEDDCQGTVGVTGTVDGTTVSGTVSGDGKCNSGGLDFDVTLSGTFNATRS</sequence>